<evidence type="ECO:0000313" key="7">
    <source>
        <dbReference type="EMBL" id="CAK7344827.1"/>
    </source>
</evidence>
<dbReference type="CDD" id="cd03784">
    <property type="entry name" value="GT1_Gtf-like"/>
    <property type="match status" value="1"/>
</dbReference>
<dbReference type="EC" id="2.4.1.-" evidence="6"/>
<dbReference type="FunFam" id="3.40.50.2000:FF:000426">
    <property type="entry name" value="Glycosyltransferase"/>
    <property type="match status" value="1"/>
</dbReference>
<comment type="catalytic activity">
    <reaction evidence="4">
        <text>an anthocyanidin + UDP-alpha-D-glucose + H(+) = an anthocyanidin 3-O-beta-D-glucoside + UDP</text>
        <dbReference type="Rhea" id="RHEA:20093"/>
        <dbReference type="ChEBI" id="CHEBI:15378"/>
        <dbReference type="ChEBI" id="CHEBI:16307"/>
        <dbReference type="ChEBI" id="CHEBI:58223"/>
        <dbReference type="ChEBI" id="CHEBI:58885"/>
        <dbReference type="ChEBI" id="CHEBI:143576"/>
        <dbReference type="EC" id="2.4.1.115"/>
    </reaction>
</comment>
<comment type="pathway">
    <text evidence="1">Pigment biosynthesis; anthocyanin biosynthesis.</text>
</comment>
<dbReference type="InterPro" id="IPR035595">
    <property type="entry name" value="UDP_glycos_trans_CS"/>
</dbReference>
<dbReference type="GO" id="GO:0047213">
    <property type="term" value="F:anthocyanidin 3-O-glucosyltransferase activity"/>
    <property type="evidence" value="ECO:0007669"/>
    <property type="project" value="UniProtKB-EC"/>
</dbReference>
<dbReference type="EMBL" id="CAWUPB010001165">
    <property type="protein sequence ID" value="CAK7344827.1"/>
    <property type="molecule type" value="Genomic_DNA"/>
</dbReference>
<gene>
    <name evidence="7" type="ORF">DCAF_LOCUS17967</name>
</gene>
<evidence type="ECO:0000313" key="8">
    <source>
        <dbReference type="Proteomes" id="UP001314170"/>
    </source>
</evidence>
<dbReference type="PANTHER" id="PTHR48048">
    <property type="entry name" value="GLYCOSYLTRANSFERASE"/>
    <property type="match status" value="1"/>
</dbReference>
<dbReference type="PANTHER" id="PTHR48048:SF20">
    <property type="entry name" value="GLYCOSYLTRANSFERASE"/>
    <property type="match status" value="1"/>
</dbReference>
<proteinExistence type="inferred from homology"/>
<keyword evidence="5" id="KW-0328">Glycosyltransferase</keyword>
<keyword evidence="8" id="KW-1185">Reference proteome</keyword>
<name>A0AAV1S1U3_9ROSI</name>
<protein>
    <recommendedName>
        <fullName evidence="6">Glycosyltransferase</fullName>
        <ecNumber evidence="6">2.4.1.-</ecNumber>
    </recommendedName>
</protein>
<sequence length="411" mass="46208">MQETGELWDSPSITSYINNVSQIQPSIPFSRLPPVFVDTTPCRSRAAIAFDSIRLNGPHVLQSLKEISKTGKTSAFIIDLFCSSAFSLAKDLKILTYYFFHFGKSFKDLKDTILHFPGMPPLKAIHIPEPMLDIDDPAYHDVVYFCSCPSKADRIIVNTSDDLEPKAIDTLASGICVPDASTPATYNIGPGATKRQRGVYVLWKQRMEQVQEMPNGLERSGQRFLWVLKNPFDAGKTNQTDDVIDDFALDAILPDGFLKRIQDKALVVKSWAPQVAVLNHGSVGGFVTHCGWNSVLEAVVAGVPMVAWPLYAEQHLNRNLLVEDMKMAIPVEKRDEDGFVSDSELEKRVRELMESNKGREMRERSWKIRGGLLMRGESLVLLSKPLLSWLRHGSKVKNRDFLVKIKSFSRL</sequence>
<dbReference type="InterPro" id="IPR002213">
    <property type="entry name" value="UDP_glucos_trans"/>
</dbReference>
<comment type="caution">
    <text evidence="7">The sequence shown here is derived from an EMBL/GenBank/DDBJ whole genome shotgun (WGS) entry which is preliminary data.</text>
</comment>
<dbReference type="Proteomes" id="UP001314170">
    <property type="component" value="Unassembled WGS sequence"/>
</dbReference>
<dbReference type="PROSITE" id="PS00375">
    <property type="entry name" value="UDPGT"/>
    <property type="match status" value="1"/>
</dbReference>
<comment type="similarity">
    <text evidence="2 5">Belongs to the UDP-glycosyltransferase family.</text>
</comment>
<keyword evidence="3 5" id="KW-0808">Transferase</keyword>
<dbReference type="SUPFAM" id="SSF53756">
    <property type="entry name" value="UDP-Glycosyltransferase/glycogen phosphorylase"/>
    <property type="match status" value="1"/>
</dbReference>
<dbReference type="Pfam" id="PF00201">
    <property type="entry name" value="UDPGT"/>
    <property type="match status" value="1"/>
</dbReference>
<organism evidence="7 8">
    <name type="scientific">Dovyalis caffra</name>
    <dbReference type="NCBI Taxonomy" id="77055"/>
    <lineage>
        <taxon>Eukaryota</taxon>
        <taxon>Viridiplantae</taxon>
        <taxon>Streptophyta</taxon>
        <taxon>Embryophyta</taxon>
        <taxon>Tracheophyta</taxon>
        <taxon>Spermatophyta</taxon>
        <taxon>Magnoliopsida</taxon>
        <taxon>eudicotyledons</taxon>
        <taxon>Gunneridae</taxon>
        <taxon>Pentapetalae</taxon>
        <taxon>rosids</taxon>
        <taxon>fabids</taxon>
        <taxon>Malpighiales</taxon>
        <taxon>Salicaceae</taxon>
        <taxon>Flacourtieae</taxon>
        <taxon>Dovyalis</taxon>
    </lineage>
</organism>
<evidence type="ECO:0000256" key="1">
    <source>
        <dbReference type="ARBA" id="ARBA00004935"/>
    </source>
</evidence>
<dbReference type="InterPro" id="IPR050481">
    <property type="entry name" value="UDP-glycosyltransf_plant"/>
</dbReference>
<evidence type="ECO:0000256" key="3">
    <source>
        <dbReference type="ARBA" id="ARBA00022679"/>
    </source>
</evidence>
<evidence type="ECO:0000256" key="2">
    <source>
        <dbReference type="ARBA" id="ARBA00009995"/>
    </source>
</evidence>
<accession>A0AAV1S1U3</accession>
<reference evidence="7 8" key="1">
    <citation type="submission" date="2024-01" db="EMBL/GenBank/DDBJ databases">
        <authorList>
            <person name="Waweru B."/>
        </authorList>
    </citation>
    <scope>NUCLEOTIDE SEQUENCE [LARGE SCALE GENOMIC DNA]</scope>
</reference>
<dbReference type="AlphaFoldDB" id="A0AAV1S1U3"/>
<dbReference type="Gene3D" id="3.40.50.2000">
    <property type="entry name" value="Glycogen Phosphorylase B"/>
    <property type="match status" value="2"/>
</dbReference>
<evidence type="ECO:0000256" key="5">
    <source>
        <dbReference type="RuleBase" id="RU003718"/>
    </source>
</evidence>
<evidence type="ECO:0000256" key="6">
    <source>
        <dbReference type="RuleBase" id="RU362057"/>
    </source>
</evidence>
<evidence type="ECO:0000256" key="4">
    <source>
        <dbReference type="ARBA" id="ARBA00047606"/>
    </source>
</evidence>